<evidence type="ECO:0000256" key="2">
    <source>
        <dbReference type="ARBA" id="ARBA00022825"/>
    </source>
</evidence>
<gene>
    <name evidence="4" type="ORF">FHW16_004801</name>
</gene>
<name>A0A839EUR3_9HYPH</name>
<dbReference type="AlphaFoldDB" id="A0A839EUR3"/>
<dbReference type="RefSeq" id="WP_348643928.1">
    <property type="nucleotide sequence ID" value="NZ_JACGXN010000011.1"/>
</dbReference>
<keyword evidence="4" id="KW-0645">Protease</keyword>
<dbReference type="SUPFAM" id="SSF82171">
    <property type="entry name" value="DPP6 N-terminal domain-like"/>
    <property type="match status" value="1"/>
</dbReference>
<dbReference type="GO" id="GO:0004252">
    <property type="term" value="F:serine-type endopeptidase activity"/>
    <property type="evidence" value="ECO:0007669"/>
    <property type="project" value="InterPro"/>
</dbReference>
<accession>A0A839EUR3</accession>
<keyword evidence="2" id="KW-0720">Serine protease</keyword>
<dbReference type="GO" id="GO:0006508">
    <property type="term" value="P:proteolysis"/>
    <property type="evidence" value="ECO:0007669"/>
    <property type="project" value="InterPro"/>
</dbReference>
<dbReference type="Pfam" id="PF07676">
    <property type="entry name" value="PD40"/>
    <property type="match status" value="2"/>
</dbReference>
<dbReference type="Gene3D" id="3.40.50.1820">
    <property type="entry name" value="alpha/beta hydrolase"/>
    <property type="match status" value="1"/>
</dbReference>
<dbReference type="PANTHER" id="PTHR42776">
    <property type="entry name" value="SERINE PEPTIDASE S9 FAMILY MEMBER"/>
    <property type="match status" value="1"/>
</dbReference>
<dbReference type="PRINTS" id="PR00862">
    <property type="entry name" value="PROLIGOPTASE"/>
</dbReference>
<evidence type="ECO:0000256" key="1">
    <source>
        <dbReference type="ARBA" id="ARBA00022801"/>
    </source>
</evidence>
<dbReference type="Pfam" id="PF00326">
    <property type="entry name" value="Peptidase_S9"/>
    <property type="match status" value="1"/>
</dbReference>
<evidence type="ECO:0000313" key="5">
    <source>
        <dbReference type="Proteomes" id="UP000549052"/>
    </source>
</evidence>
<keyword evidence="4" id="KW-0031">Aminopeptidase</keyword>
<dbReference type="PANTHER" id="PTHR42776:SF27">
    <property type="entry name" value="DIPEPTIDYL PEPTIDASE FAMILY MEMBER 6"/>
    <property type="match status" value="1"/>
</dbReference>
<dbReference type="Gene3D" id="2.120.10.30">
    <property type="entry name" value="TolB, C-terminal domain"/>
    <property type="match status" value="2"/>
</dbReference>
<evidence type="ECO:0000313" key="4">
    <source>
        <dbReference type="EMBL" id="MBA8881066.1"/>
    </source>
</evidence>
<keyword evidence="5" id="KW-1185">Reference proteome</keyword>
<dbReference type="InterPro" id="IPR001375">
    <property type="entry name" value="Peptidase_S9_cat"/>
</dbReference>
<feature type="domain" description="Peptidase S9 prolyl oligopeptidase catalytic" evidence="3">
    <location>
        <begin position="401"/>
        <end position="608"/>
    </location>
</feature>
<evidence type="ECO:0000259" key="3">
    <source>
        <dbReference type="Pfam" id="PF00326"/>
    </source>
</evidence>
<organism evidence="4 5">
    <name type="scientific">Phyllobacterium myrsinacearum</name>
    <dbReference type="NCBI Taxonomy" id="28101"/>
    <lineage>
        <taxon>Bacteria</taxon>
        <taxon>Pseudomonadati</taxon>
        <taxon>Pseudomonadota</taxon>
        <taxon>Alphaproteobacteria</taxon>
        <taxon>Hyphomicrobiales</taxon>
        <taxon>Phyllobacteriaceae</taxon>
        <taxon>Phyllobacterium</taxon>
    </lineage>
</organism>
<reference evidence="4 5" key="1">
    <citation type="submission" date="2020-07" db="EMBL/GenBank/DDBJ databases">
        <title>Genomic Encyclopedia of Type Strains, Phase IV (KMG-V): Genome sequencing to study the core and pangenomes of soil and plant-associated prokaryotes.</title>
        <authorList>
            <person name="Whitman W."/>
        </authorList>
    </citation>
    <scope>NUCLEOTIDE SEQUENCE [LARGE SCALE GENOMIC DNA]</scope>
    <source>
        <strain evidence="4 5">AN3</strain>
    </source>
</reference>
<dbReference type="InterPro" id="IPR011042">
    <property type="entry name" value="6-blade_b-propeller_TolB-like"/>
</dbReference>
<dbReference type="InterPro" id="IPR002470">
    <property type="entry name" value="Peptidase_S9A"/>
</dbReference>
<dbReference type="SUPFAM" id="SSF53474">
    <property type="entry name" value="alpha/beta-Hydrolases"/>
    <property type="match status" value="1"/>
</dbReference>
<dbReference type="InterPro" id="IPR011659">
    <property type="entry name" value="WD40"/>
</dbReference>
<keyword evidence="1" id="KW-0378">Hydrolase</keyword>
<dbReference type="GO" id="GO:0004177">
    <property type="term" value="F:aminopeptidase activity"/>
    <property type="evidence" value="ECO:0007669"/>
    <property type="project" value="UniProtKB-KW"/>
</dbReference>
<comment type="caution">
    <text evidence="4">The sequence shown here is derived from an EMBL/GenBank/DDBJ whole genome shotgun (WGS) entry which is preliminary data.</text>
</comment>
<dbReference type="EMBL" id="JACGXN010000011">
    <property type="protein sequence ID" value="MBA8881066.1"/>
    <property type="molecule type" value="Genomic_DNA"/>
</dbReference>
<protein>
    <submittedName>
        <fullName evidence="4">Dipeptidyl aminopeptidase/acylaminoacyl peptidase</fullName>
    </submittedName>
</protein>
<dbReference type="InterPro" id="IPR029058">
    <property type="entry name" value="AB_hydrolase_fold"/>
</dbReference>
<dbReference type="Proteomes" id="UP000549052">
    <property type="component" value="Unassembled WGS sequence"/>
</dbReference>
<proteinExistence type="predicted"/>
<sequence length="608" mass="67832">MTTAILHSVEPEPSFISITRYFDILSSKSPALSFDGQLMAYLSDESGFNQIWVKSLSGGLARQLTHMAEPVGALSFSPVSRNMLFTVDSGGDERHQLWLLKEGSDTPVALTTDPTVVNVWGSWSPDGLRIAYGSNARDRRHIDLYVMDMATLTPRMVLQADRYREPLAFLPDNKHLLVRDSRRSMRDQDLYLLNLETGTYEPLLPHRGYSRYLAPKMAADGFFLITDQDSEFQGVAFYSIPRAALEWCIRLEGRDIEAIALSSDKTKLAYVANTDGWSSIHIHDLGTQAETHVEGHPPGVVDGIVWSKDSASLVFSLEGASTPPDIWRYECAAKSFSNLTRREQFNIDVSNFVEPVAKRTTSFDGAEVPFLVYLPAGPSPEAGYPAVIIVHGGPEAQWIPTFRADIQYLLAQGVMVVAPNVRGSTGYGKVWCHLDDRELRMDSVADLKAVRLWVREFGKADDSRVAVFGRSYGGFMVLSAMTEYPDLWKCGIEFYGIANFKTLLQTTGPWRSYLRAAEYGDVETMPAELERFSPINSIGNISAPLMVVQGMDDPRVPPGESEMVYSCLRGLGRPVTYLRIPHAGHGFSRIEHKHEVFCALADFIEQYL</sequence>